<sequence>MQVSKCIRKLISPIQNIRFGDEAFLLLCLGHDGAQIFSGHIIHHQVITGAIGEKVRNLGQIGMVQPGQNSGLSKKLIAGFLHRLCRKGTVMLHFFESALAPFQPQVICKVNTSHTTLANDAANAVATS</sequence>
<proteinExistence type="predicted"/>
<protein>
    <submittedName>
        <fullName evidence="1">Uncharacterized protein</fullName>
    </submittedName>
</protein>
<reference evidence="1" key="1">
    <citation type="submission" date="2019-08" db="EMBL/GenBank/DDBJ databases">
        <authorList>
            <person name="Kucharzyk K."/>
            <person name="Murdoch R.W."/>
            <person name="Higgins S."/>
            <person name="Loffler F."/>
        </authorList>
    </citation>
    <scope>NUCLEOTIDE SEQUENCE</scope>
</reference>
<organism evidence="1">
    <name type="scientific">bioreactor metagenome</name>
    <dbReference type="NCBI Taxonomy" id="1076179"/>
    <lineage>
        <taxon>unclassified sequences</taxon>
        <taxon>metagenomes</taxon>
        <taxon>ecological metagenomes</taxon>
    </lineage>
</organism>
<dbReference type="AlphaFoldDB" id="A0A645BQ86"/>
<accession>A0A645BQ86</accession>
<evidence type="ECO:0000313" key="1">
    <source>
        <dbReference type="EMBL" id="MPM65383.1"/>
    </source>
</evidence>
<name>A0A645BQ86_9ZZZZ</name>
<gene>
    <name evidence="1" type="ORF">SDC9_112279</name>
</gene>
<comment type="caution">
    <text evidence="1">The sequence shown here is derived from an EMBL/GenBank/DDBJ whole genome shotgun (WGS) entry which is preliminary data.</text>
</comment>
<dbReference type="EMBL" id="VSSQ01020485">
    <property type="protein sequence ID" value="MPM65383.1"/>
    <property type="molecule type" value="Genomic_DNA"/>
</dbReference>